<gene>
    <name evidence="2" type="ORF">F9962_10680</name>
</gene>
<keyword evidence="1" id="KW-0812">Transmembrane</keyword>
<dbReference type="AlphaFoldDB" id="A0A7J5L2H0"/>
<feature type="transmembrane region" description="Helical" evidence="1">
    <location>
        <begin position="12"/>
        <end position="32"/>
    </location>
</feature>
<evidence type="ECO:0000313" key="2">
    <source>
        <dbReference type="EMBL" id="KAB5281049.1"/>
    </source>
</evidence>
<sequence>MNMNKYTKIMKYRICLILPYYGVFPNYFHLWINSASHNSFIDFYIVTDSDFSYQLPENIHLKKISLNEIKQRLQEKTKKKVSLSSPYKLCDYKPAYGLIFEDIVCNYDYWGWCDPDIIWGNLQLIINENSIEKYDVIGGGGAFTICKNTDFLKKCFLYTNSSMPSFSFNEVRTTKKNLIFGEWGATNIRKYLNIKETSQYDWLYRKVLDVTPPDIKKRHSPMFIRFCNYPIIAKYENGHIFAYSISPSGIENTQEYAYCHLQKRKINIITQQLDSFLLYNEMFLPLQMFQECIYNTQNSILKQYQHNIAMSKQIGNAYRGGGKIIIQKVKSKPIIPILLRLLRHIGIYPHYKV</sequence>
<dbReference type="InterPro" id="IPR046733">
    <property type="entry name" value="DUF6625"/>
</dbReference>
<organism evidence="2 3">
    <name type="scientific">Bacteroides stercoris</name>
    <dbReference type="NCBI Taxonomy" id="46506"/>
    <lineage>
        <taxon>Bacteria</taxon>
        <taxon>Pseudomonadati</taxon>
        <taxon>Bacteroidota</taxon>
        <taxon>Bacteroidia</taxon>
        <taxon>Bacteroidales</taxon>
        <taxon>Bacteroidaceae</taxon>
        <taxon>Bacteroides</taxon>
    </lineage>
</organism>
<evidence type="ECO:0000313" key="3">
    <source>
        <dbReference type="Proteomes" id="UP000440773"/>
    </source>
</evidence>
<name>A0A7J5L2H0_BACSE</name>
<protein>
    <submittedName>
        <fullName evidence="2">Uncharacterized protein</fullName>
    </submittedName>
</protein>
<comment type="caution">
    <text evidence="2">The sequence shown here is derived from an EMBL/GenBank/DDBJ whole genome shotgun (WGS) entry which is preliminary data.</text>
</comment>
<dbReference type="Pfam" id="PF20330">
    <property type="entry name" value="DUF6625"/>
    <property type="match status" value="1"/>
</dbReference>
<reference evidence="2 3" key="1">
    <citation type="journal article" date="2019" name="Nat. Med.">
        <title>A library of human gut bacterial isolates paired with longitudinal multiomics data enables mechanistic microbiome research.</title>
        <authorList>
            <person name="Poyet M."/>
            <person name="Groussin M."/>
            <person name="Gibbons S.M."/>
            <person name="Avila-Pacheco J."/>
            <person name="Jiang X."/>
            <person name="Kearney S.M."/>
            <person name="Perrotta A.R."/>
            <person name="Berdy B."/>
            <person name="Zhao S."/>
            <person name="Lieberman T.D."/>
            <person name="Swanson P.K."/>
            <person name="Smith M."/>
            <person name="Roesemann S."/>
            <person name="Alexander J.E."/>
            <person name="Rich S.A."/>
            <person name="Livny J."/>
            <person name="Vlamakis H."/>
            <person name="Clish C."/>
            <person name="Bullock K."/>
            <person name="Deik A."/>
            <person name="Scott J."/>
            <person name="Pierce K.A."/>
            <person name="Xavier R.J."/>
            <person name="Alm E.J."/>
        </authorList>
    </citation>
    <scope>NUCLEOTIDE SEQUENCE [LARGE SCALE GENOMIC DNA]</scope>
    <source>
        <strain evidence="2 3">BIOML-A17</strain>
    </source>
</reference>
<keyword evidence="1" id="KW-0472">Membrane</keyword>
<keyword evidence="1" id="KW-1133">Transmembrane helix</keyword>
<dbReference type="Proteomes" id="UP000440773">
    <property type="component" value="Unassembled WGS sequence"/>
</dbReference>
<accession>A0A7J5L2H0</accession>
<proteinExistence type="predicted"/>
<dbReference type="EMBL" id="WCLP01000025">
    <property type="protein sequence ID" value="KAB5281049.1"/>
    <property type="molecule type" value="Genomic_DNA"/>
</dbReference>
<evidence type="ECO:0000256" key="1">
    <source>
        <dbReference type="SAM" id="Phobius"/>
    </source>
</evidence>